<name>A0A9P4LA79_9PLEO</name>
<dbReference type="EMBL" id="ML976615">
    <property type="protein sequence ID" value="KAF1848106.1"/>
    <property type="molecule type" value="Genomic_DNA"/>
</dbReference>
<dbReference type="SMART" id="SM00317">
    <property type="entry name" value="SET"/>
    <property type="match status" value="1"/>
</dbReference>
<dbReference type="PROSITE" id="PS50280">
    <property type="entry name" value="SET"/>
    <property type="match status" value="1"/>
</dbReference>
<evidence type="ECO:0000313" key="2">
    <source>
        <dbReference type="EMBL" id="KAF1848106.1"/>
    </source>
</evidence>
<dbReference type="RefSeq" id="XP_040790669.1">
    <property type="nucleotide sequence ID" value="XM_040931695.1"/>
</dbReference>
<gene>
    <name evidence="2" type="ORF">K460DRAFT_353134</name>
</gene>
<dbReference type="Pfam" id="PF00856">
    <property type="entry name" value="SET"/>
    <property type="match status" value="1"/>
</dbReference>
<dbReference type="PANTHER" id="PTHR47250">
    <property type="entry name" value="HISTONE-LYSINE N-METHYLTRANSFERASE SET-6"/>
    <property type="match status" value="1"/>
</dbReference>
<proteinExistence type="predicted"/>
<accession>A0A9P4LA79</accession>
<keyword evidence="3" id="KW-1185">Reference proteome</keyword>
<feature type="domain" description="SET" evidence="1">
    <location>
        <begin position="123"/>
        <end position="244"/>
    </location>
</feature>
<dbReference type="SUPFAM" id="SSF82199">
    <property type="entry name" value="SET domain"/>
    <property type="match status" value="1"/>
</dbReference>
<comment type="caution">
    <text evidence="2">The sequence shown here is derived from an EMBL/GenBank/DDBJ whole genome shotgun (WGS) entry which is preliminary data.</text>
</comment>
<dbReference type="Proteomes" id="UP000800039">
    <property type="component" value="Unassembled WGS sequence"/>
</dbReference>
<evidence type="ECO:0000259" key="1">
    <source>
        <dbReference type="PROSITE" id="PS50280"/>
    </source>
</evidence>
<dbReference type="InterPro" id="IPR053105">
    <property type="entry name" value="Class_V-like_SAM-MTase"/>
</dbReference>
<dbReference type="InterPro" id="IPR046341">
    <property type="entry name" value="SET_dom_sf"/>
</dbReference>
<dbReference type="OrthoDB" id="308383at2759"/>
<dbReference type="GeneID" id="63848947"/>
<organism evidence="2 3">
    <name type="scientific">Cucurbitaria berberidis CBS 394.84</name>
    <dbReference type="NCBI Taxonomy" id="1168544"/>
    <lineage>
        <taxon>Eukaryota</taxon>
        <taxon>Fungi</taxon>
        <taxon>Dikarya</taxon>
        <taxon>Ascomycota</taxon>
        <taxon>Pezizomycotina</taxon>
        <taxon>Dothideomycetes</taxon>
        <taxon>Pleosporomycetidae</taxon>
        <taxon>Pleosporales</taxon>
        <taxon>Pleosporineae</taxon>
        <taxon>Cucurbitariaceae</taxon>
        <taxon>Cucurbitaria</taxon>
    </lineage>
</organism>
<dbReference type="Gene3D" id="2.170.270.10">
    <property type="entry name" value="SET domain"/>
    <property type="match status" value="1"/>
</dbReference>
<reference evidence="2" key="1">
    <citation type="submission" date="2020-01" db="EMBL/GenBank/DDBJ databases">
        <authorList>
            <consortium name="DOE Joint Genome Institute"/>
            <person name="Haridas S."/>
            <person name="Albert R."/>
            <person name="Binder M."/>
            <person name="Bloem J."/>
            <person name="Labutti K."/>
            <person name="Salamov A."/>
            <person name="Andreopoulos B."/>
            <person name="Baker S.E."/>
            <person name="Barry K."/>
            <person name="Bills G."/>
            <person name="Bluhm B.H."/>
            <person name="Cannon C."/>
            <person name="Castanera R."/>
            <person name="Culley D.E."/>
            <person name="Daum C."/>
            <person name="Ezra D."/>
            <person name="Gonzalez J.B."/>
            <person name="Henrissat B."/>
            <person name="Kuo A."/>
            <person name="Liang C."/>
            <person name="Lipzen A."/>
            <person name="Lutzoni F."/>
            <person name="Magnuson J."/>
            <person name="Mondo S."/>
            <person name="Nolan M."/>
            <person name="Ohm R."/>
            <person name="Pangilinan J."/>
            <person name="Park H.-J."/>
            <person name="Ramirez L."/>
            <person name="Alfaro M."/>
            <person name="Sun H."/>
            <person name="Tritt A."/>
            <person name="Yoshinaga Y."/>
            <person name="Zwiers L.-H."/>
            <person name="Turgeon B.G."/>
            <person name="Goodwin S.B."/>
            <person name="Spatafora J.W."/>
            <person name="Crous P.W."/>
            <person name="Grigoriev I.V."/>
        </authorList>
    </citation>
    <scope>NUCLEOTIDE SEQUENCE</scope>
    <source>
        <strain evidence="2">CBS 394.84</strain>
    </source>
</reference>
<dbReference type="InterPro" id="IPR001214">
    <property type="entry name" value="SET_dom"/>
</dbReference>
<dbReference type="PANTHER" id="PTHR47250:SF3">
    <property type="entry name" value="HISTONE-LYSINE N-METHYLTRANSFERASE SET-6"/>
    <property type="match status" value="1"/>
</dbReference>
<protein>
    <submittedName>
        <fullName evidence="2">SET domain-containing protein</fullName>
    </submittedName>
</protein>
<sequence length="289" mass="32745">MSTQNQVFKAIQSRRNNSKTPSRREVNTLLKQIYDPELDGPLHFYSQDKNGLPVAKISTTVADWQGQKKPSGFKGTRWPPLRVEDLVGNPDLLEVCVNHEENIRKCRCSHQTWAAKMFKFWLENILLRDAEDKGCGAFARNAIPANTPIGEFTGKIIPRNEDAEDDAEQYHSGIAIGDYESDDKQRSTAWLDATYTGSVCRFFNHSCNFNAQLVEGICGMKHRIVYVETTRTIEIGEEITIDYGDKWFETPDKPCLCGTANCKNPPQSWSEVMDLDTYSSESEDSDNTD</sequence>
<evidence type="ECO:0000313" key="3">
    <source>
        <dbReference type="Proteomes" id="UP000800039"/>
    </source>
</evidence>
<dbReference type="AlphaFoldDB" id="A0A9P4LA79"/>